<dbReference type="PROSITE" id="PS50995">
    <property type="entry name" value="HTH_MARR_2"/>
    <property type="match status" value="1"/>
</dbReference>
<dbReference type="InterPro" id="IPR000835">
    <property type="entry name" value="HTH_MarR-typ"/>
</dbReference>
<name>A0A2P8FBI1_9RHOB</name>
<comment type="caution">
    <text evidence="2">The sequence shown here is derived from an EMBL/GenBank/DDBJ whole genome shotgun (WGS) entry which is preliminary data.</text>
</comment>
<evidence type="ECO:0000259" key="1">
    <source>
        <dbReference type="PROSITE" id="PS50995"/>
    </source>
</evidence>
<dbReference type="InterPro" id="IPR036388">
    <property type="entry name" value="WH-like_DNA-bd_sf"/>
</dbReference>
<dbReference type="Proteomes" id="UP000240418">
    <property type="component" value="Unassembled WGS sequence"/>
</dbReference>
<dbReference type="SUPFAM" id="SSF46785">
    <property type="entry name" value="Winged helix' DNA-binding domain"/>
    <property type="match status" value="1"/>
</dbReference>
<dbReference type="AlphaFoldDB" id="A0A2P8FBI1"/>
<dbReference type="InterPro" id="IPR036390">
    <property type="entry name" value="WH_DNA-bd_sf"/>
</dbReference>
<protein>
    <submittedName>
        <fullName evidence="2">Winged helix DNA-binding protein</fullName>
    </submittedName>
</protein>
<feature type="domain" description="HTH marR-type" evidence="1">
    <location>
        <begin position="1"/>
        <end position="86"/>
    </location>
</feature>
<organism evidence="2 3">
    <name type="scientific">Shimia abyssi</name>
    <dbReference type="NCBI Taxonomy" id="1662395"/>
    <lineage>
        <taxon>Bacteria</taxon>
        <taxon>Pseudomonadati</taxon>
        <taxon>Pseudomonadota</taxon>
        <taxon>Alphaproteobacteria</taxon>
        <taxon>Rhodobacterales</taxon>
        <taxon>Roseobacteraceae</taxon>
    </lineage>
</organism>
<evidence type="ECO:0000313" key="2">
    <source>
        <dbReference type="EMBL" id="PSL19060.1"/>
    </source>
</evidence>
<dbReference type="EMBL" id="PYGJ01000007">
    <property type="protein sequence ID" value="PSL19060.1"/>
    <property type="molecule type" value="Genomic_DNA"/>
</dbReference>
<gene>
    <name evidence="2" type="ORF">CLV88_1073</name>
</gene>
<proteinExistence type="predicted"/>
<dbReference type="Gene3D" id="1.10.10.10">
    <property type="entry name" value="Winged helix-like DNA-binding domain superfamily/Winged helix DNA-binding domain"/>
    <property type="match status" value="1"/>
</dbReference>
<evidence type="ECO:0000313" key="3">
    <source>
        <dbReference type="Proteomes" id="UP000240418"/>
    </source>
</evidence>
<reference evidence="2 3" key="1">
    <citation type="submission" date="2018-03" db="EMBL/GenBank/DDBJ databases">
        <title>Genomic Encyclopedia of Archaeal and Bacterial Type Strains, Phase II (KMG-II): from individual species to whole genera.</title>
        <authorList>
            <person name="Goeker M."/>
        </authorList>
    </citation>
    <scope>NUCLEOTIDE SEQUENCE [LARGE SCALE GENOMIC DNA]</scope>
    <source>
        <strain evidence="2 3">DSM 100673</strain>
    </source>
</reference>
<accession>A0A2P8FBI1</accession>
<keyword evidence="2" id="KW-0238">DNA-binding</keyword>
<dbReference type="GO" id="GO:0003700">
    <property type="term" value="F:DNA-binding transcription factor activity"/>
    <property type="evidence" value="ECO:0007669"/>
    <property type="project" value="InterPro"/>
</dbReference>
<keyword evidence="3" id="KW-1185">Reference proteome</keyword>
<dbReference type="GO" id="GO:0003677">
    <property type="term" value="F:DNA binding"/>
    <property type="evidence" value="ECO:0007669"/>
    <property type="project" value="UniProtKB-KW"/>
</dbReference>
<sequence length="93" mass="10352">MSIATALQVPKTSLTHTLAGLHKAELIRFEPNPKDNRSKCVMLTDAGRQFRETAIANISQDFGGFLKDFSMDEIEAALPLLSRIRAHLDKARD</sequence>